<proteinExistence type="predicted"/>
<dbReference type="EMBL" id="CAJOBI010117857">
    <property type="protein sequence ID" value="CAF4663477.1"/>
    <property type="molecule type" value="Genomic_DNA"/>
</dbReference>
<evidence type="ECO:0000313" key="2">
    <source>
        <dbReference type="Proteomes" id="UP000676336"/>
    </source>
</evidence>
<comment type="caution">
    <text evidence="1">The sequence shown here is derived from an EMBL/GenBank/DDBJ whole genome shotgun (WGS) entry which is preliminary data.</text>
</comment>
<gene>
    <name evidence="1" type="ORF">SMN809_LOCUS41595</name>
</gene>
<dbReference type="Proteomes" id="UP000676336">
    <property type="component" value="Unassembled WGS sequence"/>
</dbReference>
<feature type="non-terminal residue" evidence="1">
    <location>
        <position position="62"/>
    </location>
</feature>
<sequence length="62" mass="6876">MKTSNITMDQSKVNNSIHNYYCANESRSLITNESSDSLVMNVDTLPRNGALKLAILSQFPAQ</sequence>
<dbReference type="AlphaFoldDB" id="A0A8S2ZUR9"/>
<reference evidence="1" key="1">
    <citation type="submission" date="2021-02" db="EMBL/GenBank/DDBJ databases">
        <authorList>
            <person name="Nowell W R."/>
        </authorList>
    </citation>
    <scope>NUCLEOTIDE SEQUENCE</scope>
</reference>
<organism evidence="1 2">
    <name type="scientific">Rotaria magnacalcarata</name>
    <dbReference type="NCBI Taxonomy" id="392030"/>
    <lineage>
        <taxon>Eukaryota</taxon>
        <taxon>Metazoa</taxon>
        <taxon>Spiralia</taxon>
        <taxon>Gnathifera</taxon>
        <taxon>Rotifera</taxon>
        <taxon>Eurotatoria</taxon>
        <taxon>Bdelloidea</taxon>
        <taxon>Philodinida</taxon>
        <taxon>Philodinidae</taxon>
        <taxon>Rotaria</taxon>
    </lineage>
</organism>
<protein>
    <submittedName>
        <fullName evidence="1">Uncharacterized protein</fullName>
    </submittedName>
</protein>
<evidence type="ECO:0000313" key="1">
    <source>
        <dbReference type="EMBL" id="CAF4663477.1"/>
    </source>
</evidence>
<name>A0A8S2ZUR9_9BILA</name>
<accession>A0A8S2ZUR9</accession>